<dbReference type="PANTHER" id="PTHR12483">
    <property type="entry name" value="SOLUTE CARRIER FAMILY 31 COPPER TRANSPORTERS"/>
    <property type="match status" value="1"/>
</dbReference>
<evidence type="ECO:0000256" key="4">
    <source>
        <dbReference type="ARBA" id="ARBA00023136"/>
    </source>
</evidence>
<dbReference type="InterPro" id="IPR007274">
    <property type="entry name" value="Cop_transporter"/>
</dbReference>
<evidence type="ECO:0000256" key="1">
    <source>
        <dbReference type="ARBA" id="ARBA00004141"/>
    </source>
</evidence>
<keyword evidence="5" id="KW-0187">Copper transport</keyword>
<keyword evidence="3 5" id="KW-1133">Transmembrane helix</keyword>
<evidence type="ECO:0000313" key="8">
    <source>
        <dbReference type="Proteomes" id="UP000054217"/>
    </source>
</evidence>
<dbReference type="Proteomes" id="UP000054217">
    <property type="component" value="Unassembled WGS sequence"/>
</dbReference>
<proteinExistence type="inferred from homology"/>
<feature type="region of interest" description="Disordered" evidence="6">
    <location>
        <begin position="65"/>
        <end position="99"/>
    </location>
</feature>
<keyword evidence="8" id="KW-1185">Reference proteome</keyword>
<dbReference type="OrthoDB" id="73901at2759"/>
<dbReference type="PANTHER" id="PTHR12483:SF27">
    <property type="entry name" value="COPPER TRANSPORT PROTEIN CTR1"/>
    <property type="match status" value="1"/>
</dbReference>
<feature type="transmembrane region" description="Helical" evidence="5">
    <location>
        <begin position="20"/>
        <end position="39"/>
    </location>
</feature>
<evidence type="ECO:0000256" key="5">
    <source>
        <dbReference type="RuleBase" id="RU367022"/>
    </source>
</evidence>
<organism evidence="7 8">
    <name type="scientific">Pisolithus tinctorius Marx 270</name>
    <dbReference type="NCBI Taxonomy" id="870435"/>
    <lineage>
        <taxon>Eukaryota</taxon>
        <taxon>Fungi</taxon>
        <taxon>Dikarya</taxon>
        <taxon>Basidiomycota</taxon>
        <taxon>Agaricomycotina</taxon>
        <taxon>Agaricomycetes</taxon>
        <taxon>Agaricomycetidae</taxon>
        <taxon>Boletales</taxon>
        <taxon>Sclerodermatineae</taxon>
        <taxon>Pisolithaceae</taxon>
        <taxon>Pisolithus</taxon>
    </lineage>
</organism>
<comment type="similarity">
    <text evidence="5">Belongs to the copper transporter (Ctr) (TC 1.A.56) family. SLC31A subfamily.</text>
</comment>
<dbReference type="HOGENOM" id="CLU_090404_0_1_1"/>
<dbReference type="Pfam" id="PF04145">
    <property type="entry name" value="Ctr"/>
    <property type="match status" value="1"/>
</dbReference>
<evidence type="ECO:0000256" key="6">
    <source>
        <dbReference type="SAM" id="MobiDB-lite"/>
    </source>
</evidence>
<evidence type="ECO:0000313" key="7">
    <source>
        <dbReference type="EMBL" id="KIO02428.1"/>
    </source>
</evidence>
<evidence type="ECO:0000256" key="2">
    <source>
        <dbReference type="ARBA" id="ARBA00022692"/>
    </source>
</evidence>
<dbReference type="InParanoid" id="A0A0C3J026"/>
<dbReference type="EMBL" id="KN831982">
    <property type="protein sequence ID" value="KIO02428.1"/>
    <property type="molecule type" value="Genomic_DNA"/>
</dbReference>
<keyword evidence="5" id="KW-0186">Copper</keyword>
<keyword evidence="4 5" id="KW-0472">Membrane</keyword>
<dbReference type="GO" id="GO:0005375">
    <property type="term" value="F:copper ion transmembrane transporter activity"/>
    <property type="evidence" value="ECO:0007669"/>
    <property type="project" value="UniProtKB-UniRule"/>
</dbReference>
<keyword evidence="2 5" id="KW-0812">Transmembrane</keyword>
<accession>A0A0C3J026</accession>
<feature type="transmembrane region" description="Helical" evidence="5">
    <location>
        <begin position="130"/>
        <end position="154"/>
    </location>
</feature>
<dbReference type="STRING" id="870435.A0A0C3J026"/>
<gene>
    <name evidence="7" type="ORF">M404DRAFT_28011</name>
</gene>
<sequence>MNAWLHFGKSDYLLFETWRPSSNGAIAGTCTAIFALAIFDRSLAALRRTREDHWRTRALASLSKQPACTPASSAPARGKAVGTGESVGEALSTDSPHDTKNISRTALRSIPPFAPSHDIPRGIIHAIQMAFSYILMLIVMTFNAAYIISIILGLGVGEVLFGRIAHGPGTHLAH</sequence>
<reference evidence="8" key="2">
    <citation type="submission" date="2015-01" db="EMBL/GenBank/DDBJ databases">
        <title>Evolutionary Origins and Diversification of the Mycorrhizal Mutualists.</title>
        <authorList>
            <consortium name="DOE Joint Genome Institute"/>
            <consortium name="Mycorrhizal Genomics Consortium"/>
            <person name="Kohler A."/>
            <person name="Kuo A."/>
            <person name="Nagy L.G."/>
            <person name="Floudas D."/>
            <person name="Copeland A."/>
            <person name="Barry K.W."/>
            <person name="Cichocki N."/>
            <person name="Veneault-Fourrey C."/>
            <person name="LaButti K."/>
            <person name="Lindquist E.A."/>
            <person name="Lipzen A."/>
            <person name="Lundell T."/>
            <person name="Morin E."/>
            <person name="Murat C."/>
            <person name="Riley R."/>
            <person name="Ohm R."/>
            <person name="Sun H."/>
            <person name="Tunlid A."/>
            <person name="Henrissat B."/>
            <person name="Grigoriev I.V."/>
            <person name="Hibbett D.S."/>
            <person name="Martin F."/>
        </authorList>
    </citation>
    <scope>NUCLEOTIDE SEQUENCE [LARGE SCALE GENOMIC DNA]</scope>
    <source>
        <strain evidence="8">Marx 270</strain>
    </source>
</reference>
<reference evidence="7 8" key="1">
    <citation type="submission" date="2014-04" db="EMBL/GenBank/DDBJ databases">
        <authorList>
            <consortium name="DOE Joint Genome Institute"/>
            <person name="Kuo A."/>
            <person name="Kohler A."/>
            <person name="Costa M.D."/>
            <person name="Nagy L.G."/>
            <person name="Floudas D."/>
            <person name="Copeland A."/>
            <person name="Barry K.W."/>
            <person name="Cichocki N."/>
            <person name="Veneault-Fourrey C."/>
            <person name="LaButti K."/>
            <person name="Lindquist E.A."/>
            <person name="Lipzen A."/>
            <person name="Lundell T."/>
            <person name="Morin E."/>
            <person name="Murat C."/>
            <person name="Sun H."/>
            <person name="Tunlid A."/>
            <person name="Henrissat B."/>
            <person name="Grigoriev I.V."/>
            <person name="Hibbett D.S."/>
            <person name="Martin F."/>
            <person name="Nordberg H.P."/>
            <person name="Cantor M.N."/>
            <person name="Hua S.X."/>
        </authorList>
    </citation>
    <scope>NUCLEOTIDE SEQUENCE [LARGE SCALE GENOMIC DNA]</scope>
    <source>
        <strain evidence="7 8">Marx 270</strain>
    </source>
</reference>
<evidence type="ECO:0000256" key="3">
    <source>
        <dbReference type="ARBA" id="ARBA00022989"/>
    </source>
</evidence>
<comment type="subcellular location">
    <subcellularLocation>
        <location evidence="1 5">Membrane</location>
        <topology evidence="1 5">Multi-pass membrane protein</topology>
    </subcellularLocation>
</comment>
<keyword evidence="5" id="KW-0813">Transport</keyword>
<dbReference type="AlphaFoldDB" id="A0A0C3J026"/>
<protein>
    <recommendedName>
        <fullName evidence="5">Copper transport protein</fullName>
    </recommendedName>
</protein>
<keyword evidence="5" id="KW-0406">Ion transport</keyword>
<name>A0A0C3J026_PISTI</name>
<dbReference type="GO" id="GO:0005886">
    <property type="term" value="C:plasma membrane"/>
    <property type="evidence" value="ECO:0007669"/>
    <property type="project" value="TreeGrafter"/>
</dbReference>